<feature type="compositionally biased region" description="Acidic residues" evidence="1">
    <location>
        <begin position="106"/>
        <end position="116"/>
    </location>
</feature>
<protein>
    <submittedName>
        <fullName evidence="2">Chloride intracellular channel protein 5</fullName>
    </submittedName>
</protein>
<organism evidence="2 3">
    <name type="scientific">Galemys pyrenaicus</name>
    <name type="common">Iberian desman</name>
    <name type="synonym">Pyrenean desman</name>
    <dbReference type="NCBI Taxonomy" id="202257"/>
    <lineage>
        <taxon>Eukaryota</taxon>
        <taxon>Metazoa</taxon>
        <taxon>Chordata</taxon>
        <taxon>Craniata</taxon>
        <taxon>Vertebrata</taxon>
        <taxon>Euteleostomi</taxon>
        <taxon>Mammalia</taxon>
        <taxon>Eutheria</taxon>
        <taxon>Laurasiatheria</taxon>
        <taxon>Eulipotyphla</taxon>
        <taxon>Talpidae</taxon>
        <taxon>Galemys</taxon>
    </lineage>
</organism>
<sequence length="199" mass="22416">MNEGEYSNIYDTIQQEGMYELPDQPEENEVALYDDVHQDLDSESNLYATAQETHQYDSLSACVVEGEENNLTPTQPEYDLPYEACPQDPQDLQTGEPQEELYVTPEDQEPNSEEPQENGSRMKEDPISLSCFIMQESRASSTLSDSPACYSAANDVKENEPASVNPEISLYVKPLTHQASGDSMSSLEKSKSSELYYWK</sequence>
<name>A0A8J6A0B5_GALPY</name>
<feature type="region of interest" description="Disordered" evidence="1">
    <location>
        <begin position="68"/>
        <end position="126"/>
    </location>
</feature>
<evidence type="ECO:0000313" key="2">
    <source>
        <dbReference type="EMBL" id="KAG8511968.1"/>
    </source>
</evidence>
<comment type="caution">
    <text evidence="2">The sequence shown here is derived from an EMBL/GenBank/DDBJ whole genome shotgun (WGS) entry which is preliminary data.</text>
</comment>
<evidence type="ECO:0000313" key="3">
    <source>
        <dbReference type="Proteomes" id="UP000700334"/>
    </source>
</evidence>
<gene>
    <name evidence="2" type="ORF">J0S82_011098</name>
</gene>
<keyword evidence="3" id="KW-1185">Reference proteome</keyword>
<dbReference type="AlphaFoldDB" id="A0A8J6A0B5"/>
<proteinExistence type="predicted"/>
<dbReference type="Proteomes" id="UP000700334">
    <property type="component" value="Unassembled WGS sequence"/>
</dbReference>
<reference evidence="2" key="1">
    <citation type="journal article" date="2021" name="Evol. Appl.">
        <title>The genome of the Pyrenean desman and the effects of bottlenecks and inbreeding on the genomic landscape of an endangered species.</title>
        <authorList>
            <person name="Escoda L."/>
            <person name="Castresana J."/>
        </authorList>
    </citation>
    <scope>NUCLEOTIDE SEQUENCE</scope>
    <source>
        <strain evidence="2">IBE-C5619</strain>
    </source>
</reference>
<evidence type="ECO:0000256" key="1">
    <source>
        <dbReference type="SAM" id="MobiDB-lite"/>
    </source>
</evidence>
<accession>A0A8J6A0B5</accession>
<feature type="region of interest" description="Disordered" evidence="1">
    <location>
        <begin position="177"/>
        <end position="199"/>
    </location>
</feature>
<dbReference type="OrthoDB" id="9808557at2759"/>
<dbReference type="EMBL" id="JAGFMF010011803">
    <property type="protein sequence ID" value="KAG8511968.1"/>
    <property type="molecule type" value="Genomic_DNA"/>
</dbReference>